<dbReference type="GO" id="GO:0016491">
    <property type="term" value="F:oxidoreductase activity"/>
    <property type="evidence" value="ECO:0007669"/>
    <property type="project" value="InterPro"/>
</dbReference>
<proteinExistence type="predicted"/>
<dbReference type="PANTHER" id="PTHR43312">
    <property type="entry name" value="D-THREO-ALDOSE 1-DEHYDROGENASE"/>
    <property type="match status" value="1"/>
</dbReference>
<evidence type="ECO:0000259" key="1">
    <source>
        <dbReference type="Pfam" id="PF00248"/>
    </source>
</evidence>
<protein>
    <submittedName>
        <fullName evidence="2">Aryl-alcohol dehydrogenase-like predicted oxidoreductase</fullName>
    </submittedName>
</protein>
<evidence type="ECO:0000313" key="2">
    <source>
        <dbReference type="EMBL" id="PRY53031.1"/>
    </source>
</evidence>
<organism evidence="2 3">
    <name type="scientific">Arcticibacter pallidicorallinus</name>
    <dbReference type="NCBI Taxonomy" id="1259464"/>
    <lineage>
        <taxon>Bacteria</taxon>
        <taxon>Pseudomonadati</taxon>
        <taxon>Bacteroidota</taxon>
        <taxon>Sphingobacteriia</taxon>
        <taxon>Sphingobacteriales</taxon>
        <taxon>Sphingobacteriaceae</taxon>
        <taxon>Arcticibacter</taxon>
    </lineage>
</organism>
<name>A0A2T0U530_9SPHI</name>
<dbReference type="EMBL" id="PVTH01000004">
    <property type="protein sequence ID" value="PRY53031.1"/>
    <property type="molecule type" value="Genomic_DNA"/>
</dbReference>
<keyword evidence="3" id="KW-1185">Reference proteome</keyword>
<accession>A0A2T0U530</accession>
<dbReference type="CDD" id="cd19086">
    <property type="entry name" value="AKR_AKR11C1"/>
    <property type="match status" value="1"/>
</dbReference>
<comment type="caution">
    <text evidence="2">The sequence shown here is derived from an EMBL/GenBank/DDBJ whole genome shotgun (WGS) entry which is preliminary data.</text>
</comment>
<dbReference type="Gene3D" id="3.20.20.100">
    <property type="entry name" value="NADP-dependent oxidoreductase domain"/>
    <property type="match status" value="1"/>
</dbReference>
<dbReference type="Proteomes" id="UP000238034">
    <property type="component" value="Unassembled WGS sequence"/>
</dbReference>
<dbReference type="SUPFAM" id="SSF51430">
    <property type="entry name" value="NAD(P)-linked oxidoreductase"/>
    <property type="match status" value="1"/>
</dbReference>
<evidence type="ECO:0000313" key="3">
    <source>
        <dbReference type="Proteomes" id="UP000238034"/>
    </source>
</evidence>
<reference evidence="2 3" key="1">
    <citation type="submission" date="2018-03" db="EMBL/GenBank/DDBJ databases">
        <title>Genomic Encyclopedia of Type Strains, Phase III (KMG-III): the genomes of soil and plant-associated and newly described type strains.</title>
        <authorList>
            <person name="Whitman W."/>
        </authorList>
    </citation>
    <scope>NUCLEOTIDE SEQUENCE [LARGE SCALE GENOMIC DNA]</scope>
    <source>
        <strain evidence="2 3">CGMCC 1.9313</strain>
    </source>
</reference>
<dbReference type="RefSeq" id="WP_106292621.1">
    <property type="nucleotide sequence ID" value="NZ_PVTH01000004.1"/>
</dbReference>
<dbReference type="InterPro" id="IPR020471">
    <property type="entry name" value="AKR"/>
</dbReference>
<dbReference type="PANTHER" id="PTHR43312:SF1">
    <property type="entry name" value="NADP-DEPENDENT OXIDOREDUCTASE DOMAIN-CONTAINING PROTEIN"/>
    <property type="match status" value="1"/>
</dbReference>
<sequence length="298" mass="33189">MRYNQVGKSDLHISDIGFGCMSLENDEQVNKRIIDEAIAAGINFFDTADLYDKGENERQIGRLLHGRRSECILATKVGNRWKADGSGWDWAPGKDYIIGAVEDSLRRLETDYIDLYQLHGGTIEDPIDEIIEAFDILVEQGKIRAYGISSIRPQVIQEYVNRSAIVSVMMQYSLLDRRPEESVIKLLQENQISVLARGSLAQGLLSGKPAREYLSYSAEEVEAAAKAVRFVAGTKRSASQTAVMYALKKQPVASAVVGIRTLEQLRDVVDITSATELTGAEHHFLSESVKPGTYDKFR</sequence>
<gene>
    <name evidence="2" type="ORF">B0I27_10438</name>
</gene>
<feature type="domain" description="NADP-dependent oxidoreductase" evidence="1">
    <location>
        <begin position="16"/>
        <end position="281"/>
    </location>
</feature>
<dbReference type="OrthoDB" id="9773828at2"/>
<dbReference type="InterPro" id="IPR053135">
    <property type="entry name" value="AKR2_Oxidoreductase"/>
</dbReference>
<dbReference type="InterPro" id="IPR036812">
    <property type="entry name" value="NAD(P)_OxRdtase_dom_sf"/>
</dbReference>
<dbReference type="Pfam" id="PF00248">
    <property type="entry name" value="Aldo_ket_red"/>
    <property type="match status" value="1"/>
</dbReference>
<dbReference type="PRINTS" id="PR00069">
    <property type="entry name" value="ALDKETRDTASE"/>
</dbReference>
<dbReference type="AlphaFoldDB" id="A0A2T0U530"/>
<dbReference type="InterPro" id="IPR023210">
    <property type="entry name" value="NADP_OxRdtase_dom"/>
</dbReference>